<evidence type="ECO:0000313" key="7">
    <source>
        <dbReference type="Proteomes" id="UP000815677"/>
    </source>
</evidence>
<organism evidence="6 7">
    <name type="scientific">Mycena chlorophos</name>
    <name type="common">Agaric fungus</name>
    <name type="synonym">Agaricus chlorophos</name>
    <dbReference type="NCBI Taxonomy" id="658473"/>
    <lineage>
        <taxon>Eukaryota</taxon>
        <taxon>Fungi</taxon>
        <taxon>Dikarya</taxon>
        <taxon>Basidiomycota</taxon>
        <taxon>Agaricomycotina</taxon>
        <taxon>Agaricomycetes</taxon>
        <taxon>Agaricomycetidae</taxon>
        <taxon>Agaricales</taxon>
        <taxon>Marasmiineae</taxon>
        <taxon>Mycenaceae</taxon>
        <taxon>Mycena</taxon>
    </lineage>
</organism>
<dbReference type="InterPro" id="IPR038222">
    <property type="entry name" value="DHHA2_dom_sf"/>
</dbReference>
<dbReference type="InterPro" id="IPR038763">
    <property type="entry name" value="DHH_sf"/>
</dbReference>
<keyword evidence="7" id="KW-1185">Reference proteome</keyword>
<dbReference type="InterPro" id="IPR001667">
    <property type="entry name" value="DDH_dom"/>
</dbReference>
<keyword evidence="3" id="KW-0378">Hydrolase</keyword>
<feature type="domain" description="DHHA2" evidence="5">
    <location>
        <begin position="226"/>
        <end position="394"/>
    </location>
</feature>
<dbReference type="Pfam" id="PF01368">
    <property type="entry name" value="DHH"/>
    <property type="match status" value="1"/>
</dbReference>
<dbReference type="InterPro" id="IPR004097">
    <property type="entry name" value="DHHA2"/>
</dbReference>
<dbReference type="PANTHER" id="PTHR12112">
    <property type="entry name" value="BNIP - RELATED"/>
    <property type="match status" value="1"/>
</dbReference>
<dbReference type="SUPFAM" id="SSF64182">
    <property type="entry name" value="DHH phosphoesterases"/>
    <property type="match status" value="1"/>
</dbReference>
<protein>
    <submittedName>
        <fullName evidence="6">Exopolyphosphatase</fullName>
    </submittedName>
</protein>
<keyword evidence="2" id="KW-0479">Metal-binding</keyword>
<evidence type="ECO:0000259" key="5">
    <source>
        <dbReference type="SMART" id="SM01131"/>
    </source>
</evidence>
<keyword evidence="4" id="KW-0464">Manganese</keyword>
<sequence>MLNLSTFLASSKSKYLADAKDWTVVMGNEAGDLDSVASSIAFAYIRSEIHKKSTVPLIRIAKEDLHLRAENLYALKLAGITGPATELLSISEFPQAAPSTSFALVDHNRLADVFHDGKTPRVVAVIDHHADEGLYVDTADPRVVAPSGSCASHIATTYAKEVELPPELATLLLSAILVDTDGLRAGGKALQVDHDAAAYLTPLSTLASAAASLSATDSANPVQTLSDELTAKKLDVSHLGAWDLLRRDYKQYTYTLHWGAGTSAPAPTITAGLSTVPVKLRKWGAGKGPMERDALRWMEQQGLAVLGVLTSFRAPKSGKHKREMAWFVRGEDSEELAARLWAGLEADEEIRVEKHKKLKLVIPDTHQQIQTRVYKQGNAKATRKATAPLLQKIMESRS</sequence>
<evidence type="ECO:0000256" key="2">
    <source>
        <dbReference type="ARBA" id="ARBA00022723"/>
    </source>
</evidence>
<dbReference type="Gene3D" id="3.10.310.20">
    <property type="entry name" value="DHHA2 domain"/>
    <property type="match status" value="1"/>
</dbReference>
<evidence type="ECO:0000256" key="4">
    <source>
        <dbReference type="ARBA" id="ARBA00023211"/>
    </source>
</evidence>
<evidence type="ECO:0000313" key="6">
    <source>
        <dbReference type="EMBL" id="GAT45985.1"/>
    </source>
</evidence>
<name>A0ABQ0L4C1_MYCCL</name>
<dbReference type="Pfam" id="PF02833">
    <property type="entry name" value="DHHA2"/>
    <property type="match status" value="1"/>
</dbReference>
<dbReference type="EMBL" id="DF842035">
    <property type="protein sequence ID" value="GAT45985.1"/>
    <property type="molecule type" value="Genomic_DNA"/>
</dbReference>
<dbReference type="Gene3D" id="3.90.1640.10">
    <property type="entry name" value="inorganic pyrophosphatase (n-terminal core)"/>
    <property type="match status" value="1"/>
</dbReference>
<comment type="cofactor">
    <cofactor evidence="1">
        <name>Mn(2+)</name>
        <dbReference type="ChEBI" id="CHEBI:29035"/>
    </cofactor>
</comment>
<evidence type="ECO:0000256" key="1">
    <source>
        <dbReference type="ARBA" id="ARBA00001936"/>
    </source>
</evidence>
<dbReference type="Proteomes" id="UP000815677">
    <property type="component" value="Unassembled WGS sequence"/>
</dbReference>
<gene>
    <name evidence="6" type="ORF">MCHLO_03533</name>
</gene>
<dbReference type="SMART" id="SM01131">
    <property type="entry name" value="DHHA2"/>
    <property type="match status" value="1"/>
</dbReference>
<reference evidence="6" key="1">
    <citation type="submission" date="2014-09" db="EMBL/GenBank/DDBJ databases">
        <title>Genome sequence of the luminous mushroom Mycena chlorophos for searching fungal bioluminescence genes.</title>
        <authorList>
            <person name="Tanaka Y."/>
            <person name="Kasuga D."/>
            <person name="Oba Y."/>
            <person name="Hase S."/>
            <person name="Sato K."/>
            <person name="Oba Y."/>
            <person name="Sakakibara Y."/>
        </authorList>
    </citation>
    <scope>NUCLEOTIDE SEQUENCE</scope>
</reference>
<evidence type="ECO:0000256" key="3">
    <source>
        <dbReference type="ARBA" id="ARBA00022801"/>
    </source>
</evidence>
<proteinExistence type="predicted"/>
<accession>A0ABQ0L4C1</accession>
<dbReference type="PANTHER" id="PTHR12112:SF39">
    <property type="entry name" value="EG:152A3.5 PROTEIN (FBGN0003116_PN PROTEIN)"/>
    <property type="match status" value="1"/>
</dbReference>